<sequence>MATVDVPSRPPHCTIIQTSVHLQFLKAQPNNGLKNASWNNTQDTYITKENKLLNKTLDDSDLLVVPDEMKANIFKTADERGHFASNSNSTFQRSIKITSFKLIFGTRRTLRLSNFLTMR</sequence>
<dbReference type="EMBL" id="BMAV01024559">
    <property type="protein sequence ID" value="GFS34077.1"/>
    <property type="molecule type" value="Genomic_DNA"/>
</dbReference>
<gene>
    <name evidence="1" type="ORF">TNIN_464801</name>
</gene>
<keyword evidence="2" id="KW-1185">Reference proteome</keyword>
<name>A0A8X6I7G6_9ARAC</name>
<dbReference type="AlphaFoldDB" id="A0A8X6I7G6"/>
<dbReference type="OrthoDB" id="3863715at2759"/>
<dbReference type="Proteomes" id="UP000886998">
    <property type="component" value="Unassembled WGS sequence"/>
</dbReference>
<evidence type="ECO:0000313" key="2">
    <source>
        <dbReference type="Proteomes" id="UP000886998"/>
    </source>
</evidence>
<evidence type="ECO:0000313" key="1">
    <source>
        <dbReference type="EMBL" id="GFS34077.1"/>
    </source>
</evidence>
<protein>
    <submittedName>
        <fullName evidence="1">Uncharacterized protein</fullName>
    </submittedName>
</protein>
<comment type="caution">
    <text evidence="1">The sequence shown here is derived from an EMBL/GenBank/DDBJ whole genome shotgun (WGS) entry which is preliminary data.</text>
</comment>
<proteinExistence type="predicted"/>
<accession>A0A8X6I7G6</accession>
<reference evidence="1" key="1">
    <citation type="submission" date="2020-08" db="EMBL/GenBank/DDBJ databases">
        <title>Multicomponent nature underlies the extraordinary mechanical properties of spider dragline silk.</title>
        <authorList>
            <person name="Kono N."/>
            <person name="Nakamura H."/>
            <person name="Mori M."/>
            <person name="Yoshida Y."/>
            <person name="Ohtoshi R."/>
            <person name="Malay A.D."/>
            <person name="Moran D.A.P."/>
            <person name="Tomita M."/>
            <person name="Numata K."/>
            <person name="Arakawa K."/>
        </authorList>
    </citation>
    <scope>NUCLEOTIDE SEQUENCE</scope>
</reference>
<organism evidence="1 2">
    <name type="scientific">Trichonephila inaurata madagascariensis</name>
    <dbReference type="NCBI Taxonomy" id="2747483"/>
    <lineage>
        <taxon>Eukaryota</taxon>
        <taxon>Metazoa</taxon>
        <taxon>Ecdysozoa</taxon>
        <taxon>Arthropoda</taxon>
        <taxon>Chelicerata</taxon>
        <taxon>Arachnida</taxon>
        <taxon>Araneae</taxon>
        <taxon>Araneomorphae</taxon>
        <taxon>Entelegynae</taxon>
        <taxon>Araneoidea</taxon>
        <taxon>Nephilidae</taxon>
        <taxon>Trichonephila</taxon>
        <taxon>Trichonephila inaurata</taxon>
    </lineage>
</organism>